<keyword evidence="1" id="KW-1133">Transmembrane helix</keyword>
<keyword evidence="1" id="KW-0472">Membrane</keyword>
<dbReference type="AlphaFoldDB" id="A0A0N5A6E4"/>
<evidence type="ECO:0000313" key="2">
    <source>
        <dbReference type="Proteomes" id="UP000038045"/>
    </source>
</evidence>
<proteinExistence type="predicted"/>
<protein>
    <submittedName>
        <fullName evidence="3">Secreted protein</fullName>
    </submittedName>
</protein>
<evidence type="ECO:0000313" key="3">
    <source>
        <dbReference type="WBParaSite" id="PTRK_0001756600.1"/>
    </source>
</evidence>
<dbReference type="Proteomes" id="UP000038045">
    <property type="component" value="Unplaced"/>
</dbReference>
<reference evidence="3" key="1">
    <citation type="submission" date="2017-02" db="UniProtKB">
        <authorList>
            <consortium name="WormBaseParasite"/>
        </authorList>
    </citation>
    <scope>IDENTIFICATION</scope>
</reference>
<name>A0A0N5A6E4_PARTI</name>
<accession>A0A0N5A6E4</accession>
<feature type="transmembrane region" description="Helical" evidence="1">
    <location>
        <begin position="6"/>
        <end position="26"/>
    </location>
</feature>
<dbReference type="WBParaSite" id="PTRK_0001756600.1">
    <property type="protein sequence ID" value="PTRK_0001756600.1"/>
    <property type="gene ID" value="PTRK_0001756600"/>
</dbReference>
<sequence>MAYNKIVSFAVFTIALVFLTQGLFGLNCKIINFDSKGLTEWKTMDCDPHGKTFCFTNYELDDYYGEPDFLVNSGCALECS</sequence>
<keyword evidence="2" id="KW-1185">Reference proteome</keyword>
<evidence type="ECO:0000256" key="1">
    <source>
        <dbReference type="SAM" id="Phobius"/>
    </source>
</evidence>
<organism evidence="2 3">
    <name type="scientific">Parastrongyloides trichosuri</name>
    <name type="common">Possum-specific nematode worm</name>
    <dbReference type="NCBI Taxonomy" id="131310"/>
    <lineage>
        <taxon>Eukaryota</taxon>
        <taxon>Metazoa</taxon>
        <taxon>Ecdysozoa</taxon>
        <taxon>Nematoda</taxon>
        <taxon>Chromadorea</taxon>
        <taxon>Rhabditida</taxon>
        <taxon>Tylenchina</taxon>
        <taxon>Panagrolaimomorpha</taxon>
        <taxon>Strongyloidoidea</taxon>
        <taxon>Strongyloididae</taxon>
        <taxon>Parastrongyloides</taxon>
    </lineage>
</organism>
<keyword evidence="1" id="KW-0812">Transmembrane</keyword>